<keyword evidence="3" id="KW-0862">Zinc</keyword>
<dbReference type="PANTHER" id="PTHR42813:SF2">
    <property type="entry name" value="DEHYDROGENASE, ZINC-CONTAINING, PUTATIVE (AFU_ORTHOLOGUE AFUA_2G02810)-RELATED"/>
    <property type="match status" value="1"/>
</dbReference>
<dbReference type="PROSITE" id="PS00059">
    <property type="entry name" value="ADH_ZINC"/>
    <property type="match status" value="1"/>
</dbReference>
<comment type="caution">
    <text evidence="6">The sequence shown here is derived from an EMBL/GenBank/DDBJ whole genome shotgun (WGS) entry which is preliminary data.</text>
</comment>
<dbReference type="EMBL" id="CBWN010000050">
    <property type="protein sequence ID" value="CDL26043.1"/>
    <property type="molecule type" value="Genomic_DNA"/>
</dbReference>
<evidence type="ECO:0000256" key="2">
    <source>
        <dbReference type="ARBA" id="ARBA00022723"/>
    </source>
</evidence>
<evidence type="ECO:0000259" key="5">
    <source>
        <dbReference type="Pfam" id="PF08240"/>
    </source>
</evidence>
<keyword evidence="4" id="KW-0560">Oxidoreductase</keyword>
<proteinExistence type="predicted"/>
<dbReference type="Pfam" id="PF08240">
    <property type="entry name" value="ADH_N"/>
    <property type="match status" value="1"/>
</dbReference>
<dbReference type="InterPro" id="IPR013154">
    <property type="entry name" value="ADH-like_N"/>
</dbReference>
<dbReference type="Gene3D" id="3.90.180.10">
    <property type="entry name" value="Medium-chain alcohol dehydrogenases, catalytic domain"/>
    <property type="match status" value="1"/>
</dbReference>
<name>W1EX89_ECOLX</name>
<evidence type="ECO:0000256" key="1">
    <source>
        <dbReference type="ARBA" id="ARBA00001947"/>
    </source>
</evidence>
<dbReference type="GO" id="GO:0008270">
    <property type="term" value="F:zinc ion binding"/>
    <property type="evidence" value="ECO:0007669"/>
    <property type="project" value="InterPro"/>
</dbReference>
<evidence type="ECO:0000256" key="3">
    <source>
        <dbReference type="ARBA" id="ARBA00022833"/>
    </source>
</evidence>
<reference evidence="6 7" key="1">
    <citation type="submission" date="2013-10" db="EMBL/GenBank/DDBJ databases">
        <title>Antibiotic resistance diversity of beta-lactamase producers in the General Hospital Vienna.</title>
        <authorList>
            <person name="Barisic I."/>
            <person name="Mitteregger D."/>
            <person name="Hirschl A.M."/>
            <person name="Noehammer C."/>
            <person name="Wiesinger-Mayr H."/>
        </authorList>
    </citation>
    <scope>NUCLEOTIDE SEQUENCE [LARGE SCALE GENOMIC DNA]</scope>
    <source>
        <strain evidence="6 7">ISC7</strain>
    </source>
</reference>
<protein>
    <submittedName>
        <fullName evidence="6">Uncharacterized zinc-type alcohol dehydrogenase-like protein ybdR</fullName>
    </submittedName>
</protein>
<dbReference type="Proteomes" id="UP000019199">
    <property type="component" value="Unassembled WGS sequence"/>
</dbReference>
<dbReference type="SUPFAM" id="SSF50129">
    <property type="entry name" value="GroES-like"/>
    <property type="match status" value="1"/>
</dbReference>
<dbReference type="GO" id="GO:0016491">
    <property type="term" value="F:oxidoreductase activity"/>
    <property type="evidence" value="ECO:0007669"/>
    <property type="project" value="UniProtKB-KW"/>
</dbReference>
<dbReference type="PANTHER" id="PTHR42813">
    <property type="entry name" value="ZINC-TYPE ALCOHOL DEHYDROGENASE-LIKE"/>
    <property type="match status" value="1"/>
</dbReference>
<organism evidence="6 7">
    <name type="scientific">Escherichia coli ISC7</name>
    <dbReference type="NCBI Taxonomy" id="1432555"/>
    <lineage>
        <taxon>Bacteria</taxon>
        <taxon>Pseudomonadati</taxon>
        <taxon>Pseudomonadota</taxon>
        <taxon>Gammaproteobacteria</taxon>
        <taxon>Enterobacterales</taxon>
        <taxon>Enterobacteriaceae</taxon>
        <taxon>Escherichia</taxon>
    </lineage>
</organism>
<feature type="domain" description="Alcohol dehydrogenase-like N-terminal" evidence="5">
    <location>
        <begin position="25"/>
        <end position="87"/>
    </location>
</feature>
<evidence type="ECO:0000313" key="6">
    <source>
        <dbReference type="EMBL" id="CDL26043.1"/>
    </source>
</evidence>
<evidence type="ECO:0000313" key="7">
    <source>
        <dbReference type="Proteomes" id="UP000019199"/>
    </source>
</evidence>
<dbReference type="InterPro" id="IPR002328">
    <property type="entry name" value="ADH_Zn_CS"/>
</dbReference>
<dbReference type="AlphaFoldDB" id="W1EX89"/>
<sequence>MKALTYHGPHHVQVENVPDPGIEQADDIILRITATAICGSDLHLYRGKIPQVKHGDIFGHEFMGEVVETGKDVKKFAKRRPGGNSVCHCLWRLFFLSNAAICRLRKYQCG</sequence>
<accession>W1EX89</accession>
<keyword evidence="2" id="KW-0479">Metal-binding</keyword>
<evidence type="ECO:0000256" key="4">
    <source>
        <dbReference type="ARBA" id="ARBA00023002"/>
    </source>
</evidence>
<comment type="cofactor">
    <cofactor evidence="1">
        <name>Zn(2+)</name>
        <dbReference type="ChEBI" id="CHEBI:29105"/>
    </cofactor>
</comment>
<dbReference type="InterPro" id="IPR011032">
    <property type="entry name" value="GroES-like_sf"/>
</dbReference>